<dbReference type="EMBL" id="JARBHB010000006">
    <property type="protein sequence ID" value="KAJ8880964.1"/>
    <property type="molecule type" value="Genomic_DNA"/>
</dbReference>
<evidence type="ECO:0000256" key="1">
    <source>
        <dbReference type="SAM" id="MobiDB-lite"/>
    </source>
</evidence>
<evidence type="ECO:0000313" key="2">
    <source>
        <dbReference type="EMBL" id="KAJ8880964.1"/>
    </source>
</evidence>
<feature type="compositionally biased region" description="Basic and acidic residues" evidence="1">
    <location>
        <begin position="137"/>
        <end position="147"/>
    </location>
</feature>
<feature type="region of interest" description="Disordered" evidence="1">
    <location>
        <begin position="213"/>
        <end position="234"/>
    </location>
</feature>
<feature type="compositionally biased region" description="Basic and acidic residues" evidence="1">
    <location>
        <begin position="540"/>
        <end position="582"/>
    </location>
</feature>
<gene>
    <name evidence="2" type="ORF">PR048_017437</name>
</gene>
<feature type="compositionally biased region" description="Basic and acidic residues" evidence="1">
    <location>
        <begin position="716"/>
        <end position="732"/>
    </location>
</feature>
<name>A0ABQ9H9K5_9NEOP</name>
<feature type="compositionally biased region" description="Polar residues" evidence="1">
    <location>
        <begin position="113"/>
        <end position="125"/>
    </location>
</feature>
<evidence type="ECO:0000313" key="3">
    <source>
        <dbReference type="Proteomes" id="UP001159363"/>
    </source>
</evidence>
<feature type="compositionally biased region" description="Polar residues" evidence="1">
    <location>
        <begin position="665"/>
        <end position="675"/>
    </location>
</feature>
<feature type="compositionally biased region" description="Basic and acidic residues" evidence="1">
    <location>
        <begin position="99"/>
        <end position="111"/>
    </location>
</feature>
<keyword evidence="3" id="KW-1185">Reference proteome</keyword>
<proteinExistence type="predicted"/>
<feature type="region of interest" description="Disordered" evidence="1">
    <location>
        <begin position="714"/>
        <end position="738"/>
    </location>
</feature>
<feature type="region of interest" description="Disordered" evidence="1">
    <location>
        <begin position="1262"/>
        <end position="1308"/>
    </location>
</feature>
<protein>
    <submittedName>
        <fullName evidence="2">Uncharacterized protein</fullName>
    </submittedName>
</protein>
<feature type="region of interest" description="Disordered" evidence="1">
    <location>
        <begin position="664"/>
        <end position="687"/>
    </location>
</feature>
<feature type="region of interest" description="Disordered" evidence="1">
    <location>
        <begin position="99"/>
        <end position="177"/>
    </location>
</feature>
<accession>A0ABQ9H9K5</accession>
<comment type="caution">
    <text evidence="2">The sequence shown here is derived from an EMBL/GenBank/DDBJ whole genome shotgun (WGS) entry which is preliminary data.</text>
</comment>
<sequence>MINKNRIDDKEVRAVGGKTELQLYGQVKHRKKEKGRSPRAVACLRHELAAQPHADKIHDWLRSQGCSKSGPGGHKRPARLLRLNNIFYRVIEVSTEQRRNVRAGEKGDPRENPPTTTASSGTIPTCENPVRPGRGLNPDRNDKEGRGRANSPPTQFPSRRLRRSLHSPEGGAPTTAARHGTALHATLLSHGRRQVHVDLHLAALLRRDAATAPHLGDIPPRSTPAVRTSPSKHSRVRQTTVCLCRIIWLHCKPQQTDTNCVQMKYLDPAVPRRKPQLSRNCVERGNHHVATHPYESKIVILAKQPKILRETSRSQGVFQRQSRGRVHILGKEGCIFAEMAPPFVVQAILGGTDSFFNFTDIDPHSPAHFIVNSLHGLSSRDLPPSSPKEACERSCFSSLSAQDATLQAHMDSTMLLVATLLLLLTPALSCQLLQVRADCSLILLLLALASTQTRGDLLRSHQRSNKGEEKGLVCIAKKWSASQMLKSRSALLVVRGTIMHEKGAGDDEARQASTEQPALPATHTRRLSRESGGNGRSLRKPTDQRHRPARFLHEKIRERPRRESNPVRLGGRRDECESGDDGKYPFLNAIVDGDEQWSDIGEQSFADKVRVKRDPTISGDALQGDDRAKVRYDQPAHTDPAEYEYDVAQAHQHEDIPLFHIESGRQASKNNTGTKSAELADSESSRNLKNNYDEKLLESKEHSKLLQTVPPFWSSRQEERQGLKHQANKDLPSKYPQSNFKYKTYSENIGNIPYPRRKCLPTKLAYHPELEATIMQRTPKLKPLPQFVPLPKLPQIQEPILQPQPLIPQSKQSIPQPEPQPYMAQPEPKQYMAKPELVHSMPQPESVQYIPQQQPVIPQQQPVRSIAQLEFLRSVVQQPVHAIPQPEPVHSVPQPEPEQYIPQSHAQQHISLSHQDELMADQTLPQPQQLIPLSKSRRNPITILHTFKEPLQQITLTQQSEGALEQLVLPPLDFTQPEEADGQSEDYLRGRLACDVVERILRHVQSAGDTRHHVRPGLPARTCPRLREGETRHTDVDQMLHSILEDTLRKLSSLEAAGSGSRLPDSLGAFLPWLLLASRDSSHEPHDYSEVAYKVRLLERLLSHHDALGPREQAVVRAEHDVIARLYQRLAIYTRSLTTTRVKRKRPPQNFKMRHVWDEEPGRSRQSKMPQRTILAHLARQKNDSNALKQTPGTDMKENVLEEWFDQHSGAKDSERKAQAYANSYIPVHFGEFNRLLVDRAAGERLQAASVVDVVQAASKEVPGLNPGVGIPESVTSRRGRNAEAANEGDHDTGNAPSRACGRKDDLA</sequence>
<organism evidence="2 3">
    <name type="scientific">Dryococelus australis</name>
    <dbReference type="NCBI Taxonomy" id="614101"/>
    <lineage>
        <taxon>Eukaryota</taxon>
        <taxon>Metazoa</taxon>
        <taxon>Ecdysozoa</taxon>
        <taxon>Arthropoda</taxon>
        <taxon>Hexapoda</taxon>
        <taxon>Insecta</taxon>
        <taxon>Pterygota</taxon>
        <taxon>Neoptera</taxon>
        <taxon>Polyneoptera</taxon>
        <taxon>Phasmatodea</taxon>
        <taxon>Verophasmatodea</taxon>
        <taxon>Anareolatae</taxon>
        <taxon>Phasmatidae</taxon>
        <taxon>Eurycanthinae</taxon>
        <taxon>Dryococelus</taxon>
    </lineage>
</organism>
<dbReference type="Proteomes" id="UP001159363">
    <property type="component" value="Chromosome 5"/>
</dbReference>
<feature type="region of interest" description="Disordered" evidence="1">
    <location>
        <begin position="502"/>
        <end position="582"/>
    </location>
</feature>
<reference evidence="2 3" key="1">
    <citation type="submission" date="2023-02" db="EMBL/GenBank/DDBJ databases">
        <title>LHISI_Scaffold_Assembly.</title>
        <authorList>
            <person name="Stuart O.P."/>
            <person name="Cleave R."/>
            <person name="Magrath M.J.L."/>
            <person name="Mikheyev A.S."/>
        </authorList>
    </citation>
    <scope>NUCLEOTIDE SEQUENCE [LARGE SCALE GENOMIC DNA]</scope>
    <source>
        <strain evidence="2">Daus_M_001</strain>
        <tissue evidence="2">Leg muscle</tissue>
    </source>
</reference>